<dbReference type="Gramene" id="QL06p036983:mrna">
    <property type="protein sequence ID" value="QL06p036983:mrna"/>
    <property type="gene ID" value="QL06p036983"/>
</dbReference>
<proteinExistence type="predicted"/>
<evidence type="ECO:0000313" key="2">
    <source>
        <dbReference type="Proteomes" id="UP000594261"/>
    </source>
</evidence>
<evidence type="ECO:0000313" key="1">
    <source>
        <dbReference type="EnsemblPlants" id="QL06p036983:mrna"/>
    </source>
</evidence>
<organism evidence="1 2">
    <name type="scientific">Quercus lobata</name>
    <name type="common">Valley oak</name>
    <dbReference type="NCBI Taxonomy" id="97700"/>
    <lineage>
        <taxon>Eukaryota</taxon>
        <taxon>Viridiplantae</taxon>
        <taxon>Streptophyta</taxon>
        <taxon>Embryophyta</taxon>
        <taxon>Tracheophyta</taxon>
        <taxon>Spermatophyta</taxon>
        <taxon>Magnoliopsida</taxon>
        <taxon>eudicotyledons</taxon>
        <taxon>Gunneridae</taxon>
        <taxon>Pentapetalae</taxon>
        <taxon>rosids</taxon>
        <taxon>fabids</taxon>
        <taxon>Fagales</taxon>
        <taxon>Fagaceae</taxon>
        <taxon>Quercus</taxon>
    </lineage>
</organism>
<name>A0A7N2LXQ8_QUELO</name>
<dbReference type="AlphaFoldDB" id="A0A7N2LXQ8"/>
<protein>
    <submittedName>
        <fullName evidence="1">Uncharacterized protein</fullName>
    </submittedName>
</protein>
<reference evidence="1 2" key="1">
    <citation type="journal article" date="2016" name="G3 (Bethesda)">
        <title>First Draft Assembly and Annotation of the Genome of a California Endemic Oak Quercus lobata Nee (Fagaceae).</title>
        <authorList>
            <person name="Sork V.L."/>
            <person name="Fitz-Gibbon S.T."/>
            <person name="Puiu D."/>
            <person name="Crepeau M."/>
            <person name="Gugger P.F."/>
            <person name="Sherman R."/>
            <person name="Stevens K."/>
            <person name="Langley C.H."/>
            <person name="Pellegrini M."/>
            <person name="Salzberg S.L."/>
        </authorList>
    </citation>
    <scope>NUCLEOTIDE SEQUENCE [LARGE SCALE GENOMIC DNA]</scope>
    <source>
        <strain evidence="1 2">cv. SW786</strain>
    </source>
</reference>
<keyword evidence="2" id="KW-1185">Reference proteome</keyword>
<dbReference type="Proteomes" id="UP000594261">
    <property type="component" value="Chromosome 6"/>
</dbReference>
<dbReference type="InParanoid" id="A0A7N2LXQ8"/>
<accession>A0A7N2LXQ8</accession>
<dbReference type="EMBL" id="LRBV02000006">
    <property type="status" value="NOT_ANNOTATED_CDS"/>
    <property type="molecule type" value="Genomic_DNA"/>
</dbReference>
<reference evidence="1" key="2">
    <citation type="submission" date="2021-01" db="UniProtKB">
        <authorList>
            <consortium name="EnsemblPlants"/>
        </authorList>
    </citation>
    <scope>IDENTIFICATION</scope>
</reference>
<sequence length="83" mass="9957">MDHLLIFCLFVKNNSNIWNLVPSCLMWIIWTERNQHSFEDTEKSLAQLLDLCQRTLFDWSQCWGWGFLDCFALLDFLLSLRIV</sequence>
<dbReference type="EnsemblPlants" id="QL06p036983:mrna">
    <property type="protein sequence ID" value="QL06p036983:mrna"/>
    <property type="gene ID" value="QL06p036983"/>
</dbReference>